<dbReference type="SUPFAM" id="SSF51905">
    <property type="entry name" value="FAD/NAD(P)-binding domain"/>
    <property type="match status" value="1"/>
</dbReference>
<feature type="compositionally biased region" description="Basic and acidic residues" evidence="3">
    <location>
        <begin position="944"/>
        <end position="961"/>
    </location>
</feature>
<dbReference type="GO" id="GO:0006338">
    <property type="term" value="P:chromatin remodeling"/>
    <property type="evidence" value="ECO:0007669"/>
    <property type="project" value="TreeGrafter"/>
</dbReference>
<evidence type="ECO:0000259" key="4">
    <source>
        <dbReference type="PROSITE" id="PS50934"/>
    </source>
</evidence>
<feature type="compositionally biased region" description="Polar residues" evidence="3">
    <location>
        <begin position="1037"/>
        <end position="1050"/>
    </location>
</feature>
<dbReference type="Proteomes" id="UP000823405">
    <property type="component" value="Unassembled WGS sequence"/>
</dbReference>
<sequence length="1156" mass="127471">MLSTKLSSSDRQKARRKTVLNQLATALGPAWTPDSSTATNSITSTTATTTSATAIMTTTASHRRDSDAQPPAKRLRKTVKLFNPSSFPATRKGRSSSTSTRPKRATGRGPGRPRGSTGRAQGRKGGGVAQPPTHGPRSYKAATADGSATSSPSQYRLRSYQDRREDQKLNDAAHASRLHAHGLCLEEFELFQYHIGRSDLESYLKVRNTMLWLWREKPDEPLTLIRAFEETKNFGLHHGLIAHVYEFLLRSGYINFGGCPFQDDEEAEKQREKANERLDPSTHRHTKSTDSSISRKTIVVIGSGIAGIGAAKQLENLFHYYAWKFAPELPPRVVVLEARSRVGGRMHSFELNTKPTLSSTLQARKAMHEHGEQSDQPTTSKAKRHCVDLGAQIITGFENGNPMDIIVRRQLQDLQLHFLVEETCDLFGHDGRLVPKAMDVHCETVFNDILEQACKLRDEEDIPKGLLVYLGDRVKMDGRGPGRVHSTDMPTLGHSMDYFIQTHPEFKSWSPQELGLIHWHYANLEFANATPLDQLSLRHWDQDDDYEFAGYHCMVKEGYGQVPVRLSQGLDVRLCQPVSVIERSTTSAEIATHSRSRPDHEPIHIQCRDGTAYECSAAVVTVPLGVLKSGQIQFSPPLPDWKEQAIGNLGFGLLNKLVLVFDKPFWDTSVELFGYVGSGQEGSSGRRYNLKAYRSSRGKFYMYWNCIVVSGLPVLVTLMAGQSAYDCERMSKEELVQEALDSLALIHPEIQEIPAPVETIVTRWSQDEFAQGSYSFVGQRGTGDDYDRMSKSVDGQVYFAGEATSRQYPATAHGAYLSGLKVAKEILDSLIGPQAVRSRLSEDIHIQTKVEEVSNGEKAENGIAQAGGEVQEDSSNCSERSHLLSMEDAQTTDTPPPDVKMEPSLFMSLGHGFVIPKRRGRVSRSIVAEFVADRSEYDSDIEEAAKDMSEDSESEGSKESGDSSDSEEEEEDSESEDDDDESMDEFVASKVRRASLKPRSTPARTTKTAPVKDTKLVPIQVVEKRGRGRPRKYPGPSTSAAEPGRTTSSRPLAAVVSKTKTESNVMSTTRTTTASSLTMKIKTRTTVTTTTSTTATTGTAGRGGGGGGGGVYKRKLSLGRGNGGDGEVEKLLGDRNAPQRQTRARYEAHYLGNVQP</sequence>
<evidence type="ECO:0000256" key="3">
    <source>
        <dbReference type="SAM" id="MobiDB-lite"/>
    </source>
</evidence>
<dbReference type="Gene3D" id="3.90.660.10">
    <property type="match status" value="1"/>
</dbReference>
<dbReference type="PANTHER" id="PTHR10742">
    <property type="entry name" value="FLAVIN MONOAMINE OXIDASE"/>
    <property type="match status" value="1"/>
</dbReference>
<proteinExistence type="inferred from homology"/>
<dbReference type="PROSITE" id="PS50934">
    <property type="entry name" value="SWIRM"/>
    <property type="match status" value="1"/>
</dbReference>
<accession>A0A9P6R7V5</accession>
<evidence type="ECO:0000256" key="2">
    <source>
        <dbReference type="ARBA" id="ARBA00023002"/>
    </source>
</evidence>
<dbReference type="InterPro" id="IPR009057">
    <property type="entry name" value="Homeodomain-like_sf"/>
</dbReference>
<dbReference type="InterPro" id="IPR007526">
    <property type="entry name" value="SWIRM"/>
</dbReference>
<feature type="compositionally biased region" description="Low complexity" evidence="3">
    <location>
        <begin position="1062"/>
        <end position="1099"/>
    </location>
</feature>
<feature type="region of interest" description="Disordered" evidence="3">
    <location>
        <begin position="58"/>
        <end position="165"/>
    </location>
</feature>
<dbReference type="InterPro" id="IPR002937">
    <property type="entry name" value="Amino_oxidase"/>
</dbReference>
<feature type="domain" description="SWIRM" evidence="4">
    <location>
        <begin position="163"/>
        <end position="265"/>
    </location>
</feature>
<dbReference type="SUPFAM" id="SSF46689">
    <property type="entry name" value="Homeodomain-like"/>
    <property type="match status" value="1"/>
</dbReference>
<dbReference type="EMBL" id="JAAAIN010000451">
    <property type="protein sequence ID" value="KAG0314326.1"/>
    <property type="molecule type" value="Genomic_DNA"/>
</dbReference>
<comment type="caution">
    <text evidence="5">The sequence shown here is derived from an EMBL/GenBank/DDBJ whole genome shotgun (WGS) entry which is preliminary data.</text>
</comment>
<dbReference type="PANTHER" id="PTHR10742:SF386">
    <property type="entry name" value="LYSINE-SPECIFIC HISTONE DEMETHYLASE 1A"/>
    <property type="match status" value="1"/>
</dbReference>
<keyword evidence="2" id="KW-0560">Oxidoreductase</keyword>
<feature type="compositionally biased region" description="Acidic residues" evidence="3">
    <location>
        <begin position="962"/>
        <end position="984"/>
    </location>
</feature>
<gene>
    <name evidence="5" type="ORF">BGZ97_009407</name>
</gene>
<protein>
    <recommendedName>
        <fullName evidence="4">SWIRM domain-containing protein</fullName>
    </recommendedName>
</protein>
<dbReference type="Gene3D" id="1.10.10.10">
    <property type="entry name" value="Winged helix-like DNA-binding domain superfamily/Winged helix DNA-binding domain"/>
    <property type="match status" value="1"/>
</dbReference>
<organism evidence="5 6">
    <name type="scientific">Linnemannia gamsii</name>
    <dbReference type="NCBI Taxonomy" id="64522"/>
    <lineage>
        <taxon>Eukaryota</taxon>
        <taxon>Fungi</taxon>
        <taxon>Fungi incertae sedis</taxon>
        <taxon>Mucoromycota</taxon>
        <taxon>Mortierellomycotina</taxon>
        <taxon>Mortierellomycetes</taxon>
        <taxon>Mortierellales</taxon>
        <taxon>Mortierellaceae</taxon>
        <taxon>Linnemannia</taxon>
    </lineage>
</organism>
<feature type="region of interest" description="Disordered" evidence="3">
    <location>
        <begin position="361"/>
        <end position="382"/>
    </location>
</feature>
<evidence type="ECO:0000313" key="6">
    <source>
        <dbReference type="Proteomes" id="UP000823405"/>
    </source>
</evidence>
<feature type="region of interest" description="Disordered" evidence="3">
    <location>
        <begin position="265"/>
        <end position="290"/>
    </location>
</feature>
<dbReference type="AlphaFoldDB" id="A0A9P6R7V5"/>
<feature type="region of interest" description="Disordered" evidence="3">
    <location>
        <begin position="1"/>
        <end position="21"/>
    </location>
</feature>
<feature type="compositionally biased region" description="Basic and acidic residues" evidence="3">
    <location>
        <begin position="268"/>
        <end position="282"/>
    </location>
</feature>
<comment type="similarity">
    <text evidence="1">Belongs to the flavin monoamine oxidase family.</text>
</comment>
<dbReference type="InterPro" id="IPR036188">
    <property type="entry name" value="FAD/NAD-bd_sf"/>
</dbReference>
<dbReference type="InterPro" id="IPR036388">
    <property type="entry name" value="WH-like_DNA-bd_sf"/>
</dbReference>
<dbReference type="OrthoDB" id="5046242at2759"/>
<dbReference type="Pfam" id="PF01593">
    <property type="entry name" value="Amino_oxidase"/>
    <property type="match status" value="1"/>
</dbReference>
<dbReference type="Pfam" id="PF04433">
    <property type="entry name" value="SWIRM"/>
    <property type="match status" value="1"/>
</dbReference>
<feature type="region of interest" description="Disordered" evidence="3">
    <location>
        <begin position="944"/>
        <end position="1143"/>
    </location>
</feature>
<dbReference type="GO" id="GO:0010468">
    <property type="term" value="P:regulation of gene expression"/>
    <property type="evidence" value="ECO:0007669"/>
    <property type="project" value="UniProtKB-ARBA"/>
</dbReference>
<feature type="compositionally biased region" description="Gly residues" evidence="3">
    <location>
        <begin position="1100"/>
        <end position="1111"/>
    </location>
</feature>
<dbReference type="InterPro" id="IPR050281">
    <property type="entry name" value="Flavin_monoamine_oxidase"/>
</dbReference>
<reference evidence="5" key="1">
    <citation type="journal article" date="2020" name="Fungal Divers.">
        <title>Resolving the Mortierellaceae phylogeny through synthesis of multi-gene phylogenetics and phylogenomics.</title>
        <authorList>
            <person name="Vandepol N."/>
            <person name="Liber J."/>
            <person name="Desiro A."/>
            <person name="Na H."/>
            <person name="Kennedy M."/>
            <person name="Barry K."/>
            <person name="Grigoriev I.V."/>
            <person name="Miller A.N."/>
            <person name="O'Donnell K."/>
            <person name="Stajich J.E."/>
            <person name="Bonito G."/>
        </authorList>
    </citation>
    <scope>NUCLEOTIDE SEQUENCE</scope>
    <source>
        <strain evidence="5">NVP60</strain>
    </source>
</reference>
<dbReference type="GO" id="GO:0003682">
    <property type="term" value="F:chromatin binding"/>
    <property type="evidence" value="ECO:0007669"/>
    <property type="project" value="TreeGrafter"/>
</dbReference>
<evidence type="ECO:0000313" key="5">
    <source>
        <dbReference type="EMBL" id="KAG0314326.1"/>
    </source>
</evidence>
<dbReference type="GO" id="GO:0016491">
    <property type="term" value="F:oxidoreductase activity"/>
    <property type="evidence" value="ECO:0007669"/>
    <property type="project" value="UniProtKB-KW"/>
</dbReference>
<dbReference type="Gene3D" id="3.50.50.60">
    <property type="entry name" value="FAD/NAD(P)-binding domain"/>
    <property type="match status" value="1"/>
</dbReference>
<evidence type="ECO:0000256" key="1">
    <source>
        <dbReference type="ARBA" id="ARBA00005995"/>
    </source>
</evidence>
<feature type="compositionally biased region" description="Polar residues" evidence="3">
    <location>
        <begin position="146"/>
        <end position="156"/>
    </location>
</feature>
<dbReference type="SUPFAM" id="SSF54373">
    <property type="entry name" value="FAD-linked reductases, C-terminal domain"/>
    <property type="match status" value="1"/>
</dbReference>
<name>A0A9P6R7V5_9FUNG</name>
<dbReference type="GO" id="GO:0050660">
    <property type="term" value="F:flavin adenine dinucleotide binding"/>
    <property type="evidence" value="ECO:0007669"/>
    <property type="project" value="TreeGrafter"/>
</dbReference>
<keyword evidence="6" id="KW-1185">Reference proteome</keyword>